<dbReference type="SUPFAM" id="SSF53335">
    <property type="entry name" value="S-adenosyl-L-methionine-dependent methyltransferases"/>
    <property type="match status" value="1"/>
</dbReference>
<keyword evidence="3" id="KW-1185">Reference proteome</keyword>
<dbReference type="EMBL" id="MU004181">
    <property type="protein sequence ID" value="KAF2502529.1"/>
    <property type="molecule type" value="Genomic_DNA"/>
</dbReference>
<dbReference type="Pfam" id="PF13489">
    <property type="entry name" value="Methyltransf_23"/>
    <property type="match status" value="1"/>
</dbReference>
<sequence length="334" mass="37589">MATAPNPPTQLLEADSNDSGVDDSFSDTSSYSTSLASAVKNYKYENGRRYHGYREGEYVLPNDEAEQDRQDLLHHVRNLTLGGKLFLAPIKNPQRVIDVGTGTGIWAIDFADDNSDAEVLGTDLSPIQPSWVPPNLHFQIENAESPWVYSKPFDYIHTRDLGGSISDWPKLMRQAYEHLTPGGWLELQEFEVTLKSDDDTLKLAPTFCEYIDHLHKASEMFKKPMNIAETHKQTMIDAGFEDVTDDIYKVPSSPWPKDPKMKEIGRYNLCSLLLAVEAYSLALFTRVLGWSNEATQVHLAGVRKDLKNRQVHSYCNLHVVYGRKPLSPGLASTT</sequence>
<name>A0A6A6RCX2_9PEZI</name>
<gene>
    <name evidence="2" type="ORF">BU16DRAFT_612182</name>
</gene>
<dbReference type="CDD" id="cd02440">
    <property type="entry name" value="AdoMet_MTases"/>
    <property type="match status" value="1"/>
</dbReference>
<dbReference type="GO" id="GO:0032259">
    <property type="term" value="P:methylation"/>
    <property type="evidence" value="ECO:0007669"/>
    <property type="project" value="UniProtKB-KW"/>
</dbReference>
<dbReference type="Gene3D" id="3.40.50.150">
    <property type="entry name" value="Vaccinia Virus protein VP39"/>
    <property type="match status" value="1"/>
</dbReference>
<evidence type="ECO:0000313" key="3">
    <source>
        <dbReference type="Proteomes" id="UP000799750"/>
    </source>
</evidence>
<dbReference type="AlphaFoldDB" id="A0A6A6RCX2"/>
<feature type="region of interest" description="Disordered" evidence="1">
    <location>
        <begin position="1"/>
        <end position="30"/>
    </location>
</feature>
<dbReference type="InterPro" id="IPR029063">
    <property type="entry name" value="SAM-dependent_MTases_sf"/>
</dbReference>
<evidence type="ECO:0000313" key="2">
    <source>
        <dbReference type="EMBL" id="KAF2502529.1"/>
    </source>
</evidence>
<accession>A0A6A6RCX2</accession>
<keyword evidence="2" id="KW-0808">Transferase</keyword>
<keyword evidence="2" id="KW-0489">Methyltransferase</keyword>
<dbReference type="Proteomes" id="UP000799750">
    <property type="component" value="Unassembled WGS sequence"/>
</dbReference>
<dbReference type="GO" id="GO:0008168">
    <property type="term" value="F:methyltransferase activity"/>
    <property type="evidence" value="ECO:0007669"/>
    <property type="project" value="UniProtKB-KW"/>
</dbReference>
<protein>
    <submittedName>
        <fullName evidence="2">S-adenosyl-L-methionine-dependent methyltransferase</fullName>
    </submittedName>
</protein>
<proteinExistence type="predicted"/>
<reference evidence="2" key="1">
    <citation type="journal article" date="2020" name="Stud. Mycol.">
        <title>101 Dothideomycetes genomes: a test case for predicting lifestyles and emergence of pathogens.</title>
        <authorList>
            <person name="Haridas S."/>
            <person name="Albert R."/>
            <person name="Binder M."/>
            <person name="Bloem J."/>
            <person name="Labutti K."/>
            <person name="Salamov A."/>
            <person name="Andreopoulos B."/>
            <person name="Baker S."/>
            <person name="Barry K."/>
            <person name="Bills G."/>
            <person name="Bluhm B."/>
            <person name="Cannon C."/>
            <person name="Castanera R."/>
            <person name="Culley D."/>
            <person name="Daum C."/>
            <person name="Ezra D."/>
            <person name="Gonzalez J."/>
            <person name="Henrissat B."/>
            <person name="Kuo A."/>
            <person name="Liang C."/>
            <person name="Lipzen A."/>
            <person name="Lutzoni F."/>
            <person name="Magnuson J."/>
            <person name="Mondo S."/>
            <person name="Nolan M."/>
            <person name="Ohm R."/>
            <person name="Pangilinan J."/>
            <person name="Park H.-J."/>
            <person name="Ramirez L."/>
            <person name="Alfaro M."/>
            <person name="Sun H."/>
            <person name="Tritt A."/>
            <person name="Yoshinaga Y."/>
            <person name="Zwiers L.-H."/>
            <person name="Turgeon B."/>
            <person name="Goodwin S."/>
            <person name="Spatafora J."/>
            <person name="Crous P."/>
            <person name="Grigoriev I."/>
        </authorList>
    </citation>
    <scope>NUCLEOTIDE SEQUENCE</scope>
    <source>
        <strain evidence="2">CBS 269.34</strain>
    </source>
</reference>
<dbReference type="OrthoDB" id="2013972at2759"/>
<dbReference type="PANTHER" id="PTHR43591:SF24">
    <property type="entry name" value="2-METHOXY-6-POLYPRENYL-1,4-BENZOQUINOL METHYLASE, MITOCHONDRIAL"/>
    <property type="match status" value="1"/>
</dbReference>
<dbReference type="PANTHER" id="PTHR43591">
    <property type="entry name" value="METHYLTRANSFERASE"/>
    <property type="match status" value="1"/>
</dbReference>
<organism evidence="2 3">
    <name type="scientific">Lophium mytilinum</name>
    <dbReference type="NCBI Taxonomy" id="390894"/>
    <lineage>
        <taxon>Eukaryota</taxon>
        <taxon>Fungi</taxon>
        <taxon>Dikarya</taxon>
        <taxon>Ascomycota</taxon>
        <taxon>Pezizomycotina</taxon>
        <taxon>Dothideomycetes</taxon>
        <taxon>Pleosporomycetidae</taxon>
        <taxon>Mytilinidiales</taxon>
        <taxon>Mytilinidiaceae</taxon>
        <taxon>Lophium</taxon>
    </lineage>
</organism>
<evidence type="ECO:0000256" key="1">
    <source>
        <dbReference type="SAM" id="MobiDB-lite"/>
    </source>
</evidence>